<comment type="caution">
    <text evidence="2">The sequence shown here is derived from an EMBL/GenBank/DDBJ whole genome shotgun (WGS) entry which is preliminary data.</text>
</comment>
<sequence>MPGFAGKWSRPSGGGPSLGRYLDTPAILLRRGVGRQGAKEKSSAHVRGRPTSPSNDPWIRKPQGSCGDLWRAPGAARIGETKEKGLKLRRQGTTDQS</sequence>
<proteinExistence type="predicted"/>
<organism evidence="2 3">
    <name type="scientific">Pleurodeles waltl</name>
    <name type="common">Iberian ribbed newt</name>
    <dbReference type="NCBI Taxonomy" id="8319"/>
    <lineage>
        <taxon>Eukaryota</taxon>
        <taxon>Metazoa</taxon>
        <taxon>Chordata</taxon>
        <taxon>Craniata</taxon>
        <taxon>Vertebrata</taxon>
        <taxon>Euteleostomi</taxon>
        <taxon>Amphibia</taxon>
        <taxon>Batrachia</taxon>
        <taxon>Caudata</taxon>
        <taxon>Salamandroidea</taxon>
        <taxon>Salamandridae</taxon>
        <taxon>Pleurodelinae</taxon>
        <taxon>Pleurodeles</taxon>
    </lineage>
</organism>
<keyword evidence="3" id="KW-1185">Reference proteome</keyword>
<accession>A0AAV7WNB9</accession>
<name>A0AAV7WNB9_PLEWA</name>
<evidence type="ECO:0000256" key="1">
    <source>
        <dbReference type="SAM" id="MobiDB-lite"/>
    </source>
</evidence>
<feature type="region of interest" description="Disordered" evidence="1">
    <location>
        <begin position="1"/>
        <end position="97"/>
    </location>
</feature>
<reference evidence="2" key="1">
    <citation type="journal article" date="2022" name="bioRxiv">
        <title>Sequencing and chromosome-scale assembly of the giantPleurodeles waltlgenome.</title>
        <authorList>
            <person name="Brown T."/>
            <person name="Elewa A."/>
            <person name="Iarovenko S."/>
            <person name="Subramanian E."/>
            <person name="Araus A.J."/>
            <person name="Petzold A."/>
            <person name="Susuki M."/>
            <person name="Suzuki K.-i.T."/>
            <person name="Hayashi T."/>
            <person name="Toyoda A."/>
            <person name="Oliveira C."/>
            <person name="Osipova E."/>
            <person name="Leigh N.D."/>
            <person name="Simon A."/>
            <person name="Yun M.H."/>
        </authorList>
    </citation>
    <scope>NUCLEOTIDE SEQUENCE</scope>
    <source>
        <strain evidence="2">20211129_DDA</strain>
        <tissue evidence="2">Liver</tissue>
    </source>
</reference>
<dbReference type="EMBL" id="JANPWB010000001">
    <property type="protein sequence ID" value="KAJ1214724.1"/>
    <property type="molecule type" value="Genomic_DNA"/>
</dbReference>
<gene>
    <name evidence="2" type="ORF">NDU88_002341</name>
</gene>
<protein>
    <submittedName>
        <fullName evidence="2">Uncharacterized protein</fullName>
    </submittedName>
</protein>
<dbReference type="AlphaFoldDB" id="A0AAV7WNB9"/>
<evidence type="ECO:0000313" key="2">
    <source>
        <dbReference type="EMBL" id="KAJ1214724.1"/>
    </source>
</evidence>
<evidence type="ECO:0000313" key="3">
    <source>
        <dbReference type="Proteomes" id="UP001066276"/>
    </source>
</evidence>
<dbReference type="Proteomes" id="UP001066276">
    <property type="component" value="Chromosome 1_1"/>
</dbReference>